<protein>
    <submittedName>
        <fullName evidence="2">Uncharacterized protein</fullName>
    </submittedName>
</protein>
<dbReference type="AlphaFoldDB" id="A0A1I0LNX4"/>
<dbReference type="Proteomes" id="UP000199361">
    <property type="component" value="Unassembled WGS sequence"/>
</dbReference>
<feature type="region of interest" description="Disordered" evidence="1">
    <location>
        <begin position="25"/>
        <end position="49"/>
    </location>
</feature>
<name>A0A1I0LNX4_9ACTN</name>
<dbReference type="EMBL" id="FOHX01000021">
    <property type="protein sequence ID" value="SEU43249.1"/>
    <property type="molecule type" value="Genomic_DNA"/>
</dbReference>
<accession>A0A1I0LNX4</accession>
<keyword evidence="3" id="KW-1185">Reference proteome</keyword>
<evidence type="ECO:0000256" key="1">
    <source>
        <dbReference type="SAM" id="MobiDB-lite"/>
    </source>
</evidence>
<feature type="compositionally biased region" description="Basic and acidic residues" evidence="1">
    <location>
        <begin position="36"/>
        <end position="46"/>
    </location>
</feature>
<reference evidence="2 3" key="1">
    <citation type="submission" date="2016-10" db="EMBL/GenBank/DDBJ databases">
        <authorList>
            <person name="de Groot N.N."/>
        </authorList>
    </citation>
    <scope>NUCLEOTIDE SEQUENCE [LARGE SCALE GENOMIC DNA]</scope>
    <source>
        <strain evidence="2 3">CGMCC 4.5598</strain>
    </source>
</reference>
<gene>
    <name evidence="2" type="ORF">SAMN05421811_12179</name>
</gene>
<organism evidence="2 3">
    <name type="scientific">Nonomuraea wenchangensis</name>
    <dbReference type="NCBI Taxonomy" id="568860"/>
    <lineage>
        <taxon>Bacteria</taxon>
        <taxon>Bacillati</taxon>
        <taxon>Actinomycetota</taxon>
        <taxon>Actinomycetes</taxon>
        <taxon>Streptosporangiales</taxon>
        <taxon>Streptosporangiaceae</taxon>
        <taxon>Nonomuraea</taxon>
    </lineage>
</organism>
<proteinExistence type="predicted"/>
<evidence type="ECO:0000313" key="2">
    <source>
        <dbReference type="EMBL" id="SEU43249.1"/>
    </source>
</evidence>
<sequence length="59" mass="6594">MPKPADITAPQSAQDLRLISENLSGRTLNEVGRPGHMHDTPLRPDESVIEILNRHNQNL</sequence>
<evidence type="ECO:0000313" key="3">
    <source>
        <dbReference type="Proteomes" id="UP000199361"/>
    </source>
</evidence>